<evidence type="ECO:0000256" key="2">
    <source>
        <dbReference type="ARBA" id="ARBA00022553"/>
    </source>
</evidence>
<comment type="subcellular location">
    <subcellularLocation>
        <location evidence="1">Cytoplasm</location>
    </subcellularLocation>
</comment>
<dbReference type="SMART" id="SM00448">
    <property type="entry name" value="REC"/>
    <property type="match status" value="1"/>
</dbReference>
<feature type="DNA-binding region" description="OmpR/PhoB-type" evidence="8">
    <location>
        <begin position="130"/>
        <end position="228"/>
    </location>
</feature>
<dbReference type="Pfam" id="PF00072">
    <property type="entry name" value="Response_reg"/>
    <property type="match status" value="1"/>
</dbReference>
<organism evidence="11 12">
    <name type="scientific">Paenibacillus nanensis</name>
    <dbReference type="NCBI Taxonomy" id="393251"/>
    <lineage>
        <taxon>Bacteria</taxon>
        <taxon>Bacillati</taxon>
        <taxon>Bacillota</taxon>
        <taxon>Bacilli</taxon>
        <taxon>Bacillales</taxon>
        <taxon>Paenibacillaceae</taxon>
        <taxon>Paenibacillus</taxon>
    </lineage>
</organism>
<dbReference type="OrthoDB" id="2028620at2"/>
<keyword evidence="2 7" id="KW-0597">Phosphoprotein</keyword>
<accession>A0A3A1VGT0</accession>
<evidence type="ECO:0000259" key="10">
    <source>
        <dbReference type="PROSITE" id="PS51755"/>
    </source>
</evidence>
<dbReference type="Gene3D" id="3.40.50.2300">
    <property type="match status" value="1"/>
</dbReference>
<gene>
    <name evidence="11" type="ORF">D3P08_00515</name>
</gene>
<dbReference type="SUPFAM" id="SSF52172">
    <property type="entry name" value="CheY-like"/>
    <property type="match status" value="1"/>
</dbReference>
<sequence length="231" mass="26158">MKYDCLIVDDELALAETTSEYFNMFEVNTTYVTTAEECERFFQEHDTSLILLDINLGNASGFELCKKLRQKTQIPILFISARSSDDDILIALNIGGDDYIQKPYTLSVLLAKVKAVLKRYGSGSSNGQAADILEFGPVRIDLALGRVSVNGVDTKLKKLEYKLLCYLAKNKNKVVTKEELFYNVWEDSITSDGTLNVHIRHLREKIEPDPNEPKYIRTVWGTGYVLEDGTR</sequence>
<dbReference type="PANTHER" id="PTHR48111">
    <property type="entry name" value="REGULATOR OF RPOS"/>
    <property type="match status" value="1"/>
</dbReference>
<dbReference type="InterPro" id="IPR039420">
    <property type="entry name" value="WalR-like"/>
</dbReference>
<dbReference type="InterPro" id="IPR011006">
    <property type="entry name" value="CheY-like_superfamily"/>
</dbReference>
<dbReference type="GO" id="GO:0032993">
    <property type="term" value="C:protein-DNA complex"/>
    <property type="evidence" value="ECO:0007669"/>
    <property type="project" value="TreeGrafter"/>
</dbReference>
<comment type="caution">
    <text evidence="11">The sequence shown here is derived from an EMBL/GenBank/DDBJ whole genome shotgun (WGS) entry which is preliminary data.</text>
</comment>
<dbReference type="GO" id="GO:0000976">
    <property type="term" value="F:transcription cis-regulatory region binding"/>
    <property type="evidence" value="ECO:0007669"/>
    <property type="project" value="TreeGrafter"/>
</dbReference>
<dbReference type="PANTHER" id="PTHR48111:SF1">
    <property type="entry name" value="TWO-COMPONENT RESPONSE REGULATOR ORR33"/>
    <property type="match status" value="1"/>
</dbReference>
<proteinExistence type="predicted"/>
<evidence type="ECO:0000256" key="6">
    <source>
        <dbReference type="ARBA" id="ARBA00023163"/>
    </source>
</evidence>
<evidence type="ECO:0000313" key="11">
    <source>
        <dbReference type="EMBL" id="RIX60108.1"/>
    </source>
</evidence>
<dbReference type="Pfam" id="PF00486">
    <property type="entry name" value="Trans_reg_C"/>
    <property type="match status" value="1"/>
</dbReference>
<dbReference type="InterPro" id="IPR001789">
    <property type="entry name" value="Sig_transdc_resp-reg_receiver"/>
</dbReference>
<keyword evidence="5 8" id="KW-0238">DNA-binding</keyword>
<dbReference type="InterPro" id="IPR036388">
    <property type="entry name" value="WH-like_DNA-bd_sf"/>
</dbReference>
<feature type="domain" description="OmpR/PhoB-type" evidence="10">
    <location>
        <begin position="130"/>
        <end position="228"/>
    </location>
</feature>
<keyword evidence="6" id="KW-0804">Transcription</keyword>
<dbReference type="PROSITE" id="PS51755">
    <property type="entry name" value="OMPR_PHOB"/>
    <property type="match status" value="1"/>
</dbReference>
<dbReference type="InterPro" id="IPR001867">
    <property type="entry name" value="OmpR/PhoB-type_DNA-bd"/>
</dbReference>
<dbReference type="GO" id="GO:0005829">
    <property type="term" value="C:cytosol"/>
    <property type="evidence" value="ECO:0007669"/>
    <property type="project" value="TreeGrafter"/>
</dbReference>
<reference evidence="11 12" key="1">
    <citation type="submission" date="2018-09" db="EMBL/GenBank/DDBJ databases">
        <title>Paenibacillus aracenensis nov. sp. isolated from a cave in southern Spain.</title>
        <authorList>
            <person name="Jurado V."/>
            <person name="Gutierrez-Patricio S."/>
            <person name="Gonzalez-Pimentel J.L."/>
            <person name="Miller A.Z."/>
            <person name="Laiz L."/>
            <person name="Saiz-Jimenez C."/>
        </authorList>
    </citation>
    <scope>NUCLEOTIDE SEQUENCE [LARGE SCALE GENOMIC DNA]</scope>
    <source>
        <strain evidence="11 12">DSM 22867</strain>
    </source>
</reference>
<keyword evidence="3" id="KW-0902">Two-component regulatory system</keyword>
<evidence type="ECO:0000256" key="4">
    <source>
        <dbReference type="ARBA" id="ARBA00023015"/>
    </source>
</evidence>
<dbReference type="GO" id="GO:0000156">
    <property type="term" value="F:phosphorelay response regulator activity"/>
    <property type="evidence" value="ECO:0007669"/>
    <property type="project" value="TreeGrafter"/>
</dbReference>
<evidence type="ECO:0000256" key="8">
    <source>
        <dbReference type="PROSITE-ProRule" id="PRU01091"/>
    </source>
</evidence>
<dbReference type="SMART" id="SM00862">
    <property type="entry name" value="Trans_reg_C"/>
    <property type="match status" value="1"/>
</dbReference>
<dbReference type="Gene3D" id="6.10.250.690">
    <property type="match status" value="1"/>
</dbReference>
<dbReference type="SUPFAM" id="SSF46894">
    <property type="entry name" value="C-terminal effector domain of the bipartite response regulators"/>
    <property type="match status" value="1"/>
</dbReference>
<keyword evidence="12" id="KW-1185">Reference proteome</keyword>
<feature type="modified residue" description="4-aspartylphosphate" evidence="7">
    <location>
        <position position="53"/>
    </location>
</feature>
<dbReference type="CDD" id="cd00383">
    <property type="entry name" value="trans_reg_C"/>
    <property type="match status" value="1"/>
</dbReference>
<evidence type="ECO:0000256" key="5">
    <source>
        <dbReference type="ARBA" id="ARBA00023125"/>
    </source>
</evidence>
<name>A0A3A1VGT0_9BACL</name>
<dbReference type="InterPro" id="IPR016032">
    <property type="entry name" value="Sig_transdc_resp-reg_C-effctor"/>
</dbReference>
<keyword evidence="4" id="KW-0805">Transcription regulation</keyword>
<evidence type="ECO:0000256" key="1">
    <source>
        <dbReference type="ARBA" id="ARBA00004496"/>
    </source>
</evidence>
<dbReference type="PROSITE" id="PS50110">
    <property type="entry name" value="RESPONSE_REGULATORY"/>
    <property type="match status" value="1"/>
</dbReference>
<dbReference type="GO" id="GO:0006355">
    <property type="term" value="P:regulation of DNA-templated transcription"/>
    <property type="evidence" value="ECO:0007669"/>
    <property type="project" value="InterPro"/>
</dbReference>
<evidence type="ECO:0000259" key="9">
    <source>
        <dbReference type="PROSITE" id="PS50110"/>
    </source>
</evidence>
<evidence type="ECO:0000256" key="3">
    <source>
        <dbReference type="ARBA" id="ARBA00023012"/>
    </source>
</evidence>
<evidence type="ECO:0000256" key="7">
    <source>
        <dbReference type="PROSITE-ProRule" id="PRU00169"/>
    </source>
</evidence>
<dbReference type="Proteomes" id="UP000266482">
    <property type="component" value="Unassembled WGS sequence"/>
</dbReference>
<dbReference type="FunFam" id="1.10.10.10:FF:000018">
    <property type="entry name" value="DNA-binding response regulator ResD"/>
    <property type="match status" value="1"/>
</dbReference>
<protein>
    <submittedName>
        <fullName evidence="11">DNA-binding response regulator</fullName>
    </submittedName>
</protein>
<feature type="domain" description="Response regulatory" evidence="9">
    <location>
        <begin position="4"/>
        <end position="117"/>
    </location>
</feature>
<dbReference type="AlphaFoldDB" id="A0A3A1VGT0"/>
<evidence type="ECO:0000313" key="12">
    <source>
        <dbReference type="Proteomes" id="UP000266482"/>
    </source>
</evidence>
<dbReference type="RefSeq" id="WP_119597483.1">
    <property type="nucleotide sequence ID" value="NZ_QXQA01000001.1"/>
</dbReference>
<dbReference type="EMBL" id="QXQA01000001">
    <property type="protein sequence ID" value="RIX60108.1"/>
    <property type="molecule type" value="Genomic_DNA"/>
</dbReference>
<dbReference type="Gene3D" id="1.10.10.10">
    <property type="entry name" value="Winged helix-like DNA-binding domain superfamily/Winged helix DNA-binding domain"/>
    <property type="match status" value="1"/>
</dbReference>